<dbReference type="InterPro" id="IPR007344">
    <property type="entry name" value="GrpB/CoaE"/>
</dbReference>
<sequence length="178" mass="20562">MNKIPKWATEEIVISPYSEQWPLVAHELITELSKVFASDALAIEHIGSTSIPGLAAKPIIDIMVMMKDFNTIDHNALLLTQAHSAWHLVPPELDERPWRRFVVKVVGDHRFAHLHLVPEGQQRWEEHITFREALRADLELKARYSEVKKELAKVHRDDREAYTDGKAEFIQSVLRMVN</sequence>
<dbReference type="AlphaFoldDB" id="A0A6J6NPX5"/>
<name>A0A6J6NPX5_9ZZZZ</name>
<dbReference type="Gene3D" id="3.30.460.10">
    <property type="entry name" value="Beta Polymerase, domain 2"/>
    <property type="match status" value="1"/>
</dbReference>
<dbReference type="InterPro" id="IPR043519">
    <property type="entry name" value="NT_sf"/>
</dbReference>
<dbReference type="PANTHER" id="PTHR34822:SF1">
    <property type="entry name" value="GRPB FAMILY PROTEIN"/>
    <property type="match status" value="1"/>
</dbReference>
<dbReference type="EMBL" id="CAEZXN010000006">
    <property type="protein sequence ID" value="CAB4688579.1"/>
    <property type="molecule type" value="Genomic_DNA"/>
</dbReference>
<dbReference type="SUPFAM" id="SSF81301">
    <property type="entry name" value="Nucleotidyltransferase"/>
    <property type="match status" value="1"/>
</dbReference>
<organism evidence="1">
    <name type="scientific">freshwater metagenome</name>
    <dbReference type="NCBI Taxonomy" id="449393"/>
    <lineage>
        <taxon>unclassified sequences</taxon>
        <taxon>metagenomes</taxon>
        <taxon>ecological metagenomes</taxon>
    </lineage>
</organism>
<dbReference type="PANTHER" id="PTHR34822">
    <property type="entry name" value="GRPB DOMAIN PROTEIN (AFU_ORTHOLOGUE AFUA_1G01530)"/>
    <property type="match status" value="1"/>
</dbReference>
<accession>A0A6J6NPX5</accession>
<proteinExistence type="predicted"/>
<evidence type="ECO:0000313" key="1">
    <source>
        <dbReference type="EMBL" id="CAB4688579.1"/>
    </source>
</evidence>
<dbReference type="Pfam" id="PF04229">
    <property type="entry name" value="GrpB"/>
    <property type="match status" value="1"/>
</dbReference>
<protein>
    <submittedName>
        <fullName evidence="1">Unannotated protein</fullName>
    </submittedName>
</protein>
<reference evidence="1" key="1">
    <citation type="submission" date="2020-05" db="EMBL/GenBank/DDBJ databases">
        <authorList>
            <person name="Chiriac C."/>
            <person name="Salcher M."/>
            <person name="Ghai R."/>
            <person name="Kavagutti S V."/>
        </authorList>
    </citation>
    <scope>NUCLEOTIDE SEQUENCE</scope>
</reference>
<gene>
    <name evidence="1" type="ORF">UFOPK2423_00410</name>
</gene>